<dbReference type="Proteomes" id="UP000635335">
    <property type="component" value="Unassembled WGS sequence"/>
</dbReference>
<evidence type="ECO:0000313" key="2">
    <source>
        <dbReference type="EMBL" id="MBH1918923.1"/>
    </source>
</evidence>
<protein>
    <submittedName>
        <fullName evidence="2">Phage DNA ejection protein</fullName>
    </submittedName>
</protein>
<evidence type="ECO:0000313" key="3">
    <source>
        <dbReference type="Proteomes" id="UP000635335"/>
    </source>
</evidence>
<dbReference type="InterPro" id="IPR031619">
    <property type="entry name" value="Inj_translocase"/>
</dbReference>
<reference evidence="2 3" key="1">
    <citation type="submission" date="2020-11" db="EMBL/GenBank/DDBJ databases">
        <title>Enhanced detection system for hospital associated transmission using whole genome sequencing surveillance.</title>
        <authorList>
            <person name="Harrison L.H."/>
            <person name="Van Tyne D."/>
            <person name="Marsh J.W."/>
            <person name="Griffith M.P."/>
            <person name="Snyder D.J."/>
            <person name="Cooper V.S."/>
            <person name="Mustapha M."/>
        </authorList>
    </citation>
    <scope>NUCLEOTIDE SEQUENCE [LARGE SCALE GENOMIC DNA]</scope>
    <source>
        <strain evidence="2 3">SER00227</strain>
    </source>
</reference>
<dbReference type="RefSeq" id="WP_197667237.1">
    <property type="nucleotide sequence ID" value="NZ_JADUMB010000001.1"/>
</dbReference>
<gene>
    <name evidence="2" type="ORF">I5U16_01955</name>
</gene>
<sequence>MATWQQAGNSGGLLAGIGGMNANAPQASDINTTLGLIRDNNDIARSGANNVALTGLQGLAGVAGAIQQQKMMETQKAFNQAHANAWKSGDTSSLRDFAAANPAFVTQAQQAVAGLNDQQKSDMTNQAAGLRLALSQGPETYGQYLQKNAGDLSRIGANPNVLAQMGMQNPQGAAQLFDTLGLAAQGDKYFDIVGNNAKLQQTGQIAQANLNLGQQRLQQQAAYQQGQLEQGQQQLNLTAQKNQADNANKRLELSLKAGENSAKSLATQQASVQKMQDYVGAHQSNANSVASMYDTVNQVKSIPPEVFDRVFGFGGTVNSRIPGTESADAWAKIEQMQGQARLMGVIGMKGTGPVSDSEGQAAARAFLAINQNMSPKAARSAIDNWQRVLQRQTSYLQKQQPVVDTYQQKIDAFNNLQGGSGSAPRAGMSEGGYTFLGGDPSNPSSWRKD</sequence>
<feature type="region of interest" description="Disordered" evidence="1">
    <location>
        <begin position="417"/>
        <end position="449"/>
    </location>
</feature>
<accession>A0ABS0LUP2</accession>
<keyword evidence="3" id="KW-1185">Reference proteome</keyword>
<dbReference type="Pfam" id="PF16928">
    <property type="entry name" value="Inj_translocase"/>
    <property type="match status" value="1"/>
</dbReference>
<proteinExistence type="predicted"/>
<evidence type="ECO:0000256" key="1">
    <source>
        <dbReference type="SAM" id="MobiDB-lite"/>
    </source>
</evidence>
<name>A0ABS0LUP2_9GAMM</name>
<comment type="caution">
    <text evidence="2">The sequence shown here is derived from an EMBL/GenBank/DDBJ whole genome shotgun (WGS) entry which is preliminary data.</text>
</comment>
<organism evidence="2 3">
    <name type="scientific">Serratia surfactantfaciens</name>
    <dbReference type="NCBI Taxonomy" id="2741499"/>
    <lineage>
        <taxon>Bacteria</taxon>
        <taxon>Pseudomonadati</taxon>
        <taxon>Pseudomonadota</taxon>
        <taxon>Gammaproteobacteria</taxon>
        <taxon>Enterobacterales</taxon>
        <taxon>Yersiniaceae</taxon>
        <taxon>Serratia</taxon>
    </lineage>
</organism>
<dbReference type="EMBL" id="JADUMB010000001">
    <property type="protein sequence ID" value="MBH1918923.1"/>
    <property type="molecule type" value="Genomic_DNA"/>
</dbReference>